<evidence type="ECO:0000256" key="11">
    <source>
        <dbReference type="ARBA" id="ARBA00023242"/>
    </source>
</evidence>
<dbReference type="GO" id="GO:0004386">
    <property type="term" value="F:helicase activity"/>
    <property type="evidence" value="ECO:0007669"/>
    <property type="project" value="UniProtKB-KW"/>
</dbReference>
<evidence type="ECO:0000256" key="13">
    <source>
        <dbReference type="SAM" id="MobiDB-lite"/>
    </source>
</evidence>
<dbReference type="InterPro" id="IPR057437">
    <property type="entry name" value="PIF1/LRR1_PH"/>
</dbReference>
<comment type="catalytic activity">
    <reaction evidence="12">
        <text>ATP + H2O = ADP + phosphate + H(+)</text>
        <dbReference type="Rhea" id="RHEA:13065"/>
        <dbReference type="ChEBI" id="CHEBI:15377"/>
        <dbReference type="ChEBI" id="CHEBI:15378"/>
        <dbReference type="ChEBI" id="CHEBI:30616"/>
        <dbReference type="ChEBI" id="CHEBI:43474"/>
        <dbReference type="ChEBI" id="CHEBI:456216"/>
        <dbReference type="EC" id="5.6.2.3"/>
    </reaction>
</comment>
<dbReference type="Pfam" id="PF21530">
    <property type="entry name" value="Pif1_2B_dom"/>
    <property type="match status" value="1"/>
</dbReference>
<sequence length="634" mass="70353">MDNESVLACPVNVEWCDPHGVVIRKMAHKKAQLKLIRNELRKIYIEIGAEKMAPVKLELKGIAVHKKFMAEGKASIKFQESRCTIYISNAPPSQLTNFLRTMFIKMTGQNVGTAANNKTNPSLRTQLLSNKPKQYQEISPVTTADVDKLKKPRATDTTPSPLSRKRKLTEGGDGPAAKKPPTPLFDQPLTIEQRDVLDACLSGQNLFFTGSAGTGKSYLLRKIIGALPPDVTVATASTGVAACHIGGTTLHQFAGIGSSDGSLERAKEVANRPPTSSNWRRCKHLIIDEISMIDGDYFEKIEAVARHVRKNDKPFGGIQLILCGDFLQLPPVVKTKENKKRFCFQTKAWKECVNQTFELKQVHRQSDCKFIDILNKLRIGEVSDEVVETLARTSKQRIEKDGILATRLCSHMADANMINESKIKNLPGEAKLYDAQDSDNYLTKQLDQQTPVPGKLQLKVDAQVMLLKNVNVSAGLVNGARGVVTGFRDGLPVVRFRNNREYVAKHERWMIKMAGGAIVSRRQIPLKLAWAFSIHKSQGLTLDCVEMSLAKVFEAGQAYVALSRAQSLETLRVLDFKASQVWANPDVLAFHKQMRVTMSSQMLIPLGAGRKATGERKKTVNKKLFSNKPLVSIT</sequence>
<evidence type="ECO:0000256" key="2">
    <source>
        <dbReference type="ARBA" id="ARBA00022763"/>
    </source>
</evidence>
<dbReference type="InterPro" id="IPR027417">
    <property type="entry name" value="P-loop_NTPase"/>
</dbReference>
<keyword evidence="8 12" id="KW-0233">DNA recombination</keyword>
<dbReference type="HAMAP" id="MF_03176">
    <property type="entry name" value="PIF1"/>
    <property type="match status" value="1"/>
</dbReference>
<keyword evidence="2 12" id="KW-0227">DNA damage</keyword>
<comment type="function">
    <text evidence="12">DNA-dependent ATPase and 5'-3' DNA helicase required for the maintenance of both mitochondrial and nuclear genome stability.</text>
</comment>
<reference evidence="16" key="1">
    <citation type="submission" date="2025-08" db="UniProtKB">
        <authorList>
            <consortium name="RefSeq"/>
        </authorList>
    </citation>
    <scope>IDENTIFICATION</scope>
    <source>
        <tissue evidence="16">Whole Larva</tissue>
    </source>
</reference>
<protein>
    <recommendedName>
        <fullName evidence="12">ATP-dependent DNA helicase PIF1</fullName>
        <ecNumber evidence="12">5.6.2.3</ecNumber>
    </recommendedName>
    <alternativeName>
        <fullName evidence="12">DNA 5'-3' helicase PIF1</fullName>
    </alternativeName>
    <alternativeName>
        <fullName evidence="12">DNA repair and recombination helicase PIF1</fullName>
    </alternativeName>
</protein>
<dbReference type="CDD" id="cd18037">
    <property type="entry name" value="DEXSc_Pif1_like"/>
    <property type="match status" value="1"/>
</dbReference>
<dbReference type="PANTHER" id="PTHR47642">
    <property type="entry name" value="ATP-DEPENDENT DNA HELICASE"/>
    <property type="match status" value="1"/>
</dbReference>
<dbReference type="InterPro" id="IPR003593">
    <property type="entry name" value="AAA+_ATPase"/>
</dbReference>
<keyword evidence="11 12" id="KW-0539">Nucleus</keyword>
<dbReference type="CDD" id="cd18809">
    <property type="entry name" value="SF1_C_RecD"/>
    <property type="match status" value="1"/>
</dbReference>
<evidence type="ECO:0000256" key="1">
    <source>
        <dbReference type="ARBA" id="ARBA00022741"/>
    </source>
</evidence>
<keyword evidence="7 12" id="KW-0496">Mitochondrion</keyword>
<keyword evidence="6 12" id="KW-0238">DNA-binding</keyword>
<keyword evidence="5 12" id="KW-0067">ATP-binding</keyword>
<organism evidence="15 16">
    <name type="scientific">Nicrophorus vespilloides</name>
    <name type="common">Boreal carrion beetle</name>
    <dbReference type="NCBI Taxonomy" id="110193"/>
    <lineage>
        <taxon>Eukaryota</taxon>
        <taxon>Metazoa</taxon>
        <taxon>Ecdysozoa</taxon>
        <taxon>Arthropoda</taxon>
        <taxon>Hexapoda</taxon>
        <taxon>Insecta</taxon>
        <taxon>Pterygota</taxon>
        <taxon>Neoptera</taxon>
        <taxon>Endopterygota</taxon>
        <taxon>Coleoptera</taxon>
        <taxon>Polyphaga</taxon>
        <taxon>Staphyliniformia</taxon>
        <taxon>Silphidae</taxon>
        <taxon>Nicrophorinae</taxon>
        <taxon>Nicrophorus</taxon>
    </lineage>
</organism>
<dbReference type="SUPFAM" id="SSF52540">
    <property type="entry name" value="P-loop containing nucleoside triphosphate hydrolases"/>
    <property type="match status" value="2"/>
</dbReference>
<evidence type="ECO:0000256" key="12">
    <source>
        <dbReference type="HAMAP-Rule" id="MF_03176"/>
    </source>
</evidence>
<dbReference type="RefSeq" id="XP_017781591.1">
    <property type="nucleotide sequence ID" value="XM_017926102.1"/>
</dbReference>
<comment type="subcellular location">
    <subcellularLocation>
        <location evidence="12">Nucleus</location>
    </subcellularLocation>
    <subcellularLocation>
        <location evidence="12">Mitochondrion</location>
    </subcellularLocation>
</comment>
<comment type="cofactor">
    <cofactor evidence="12">
        <name>Mg(2+)</name>
        <dbReference type="ChEBI" id="CHEBI:18420"/>
    </cofactor>
</comment>
<dbReference type="InterPro" id="IPR049163">
    <property type="entry name" value="Pif1-like_2B_dom"/>
</dbReference>
<dbReference type="Pfam" id="PF25344">
    <property type="entry name" value="PH_LRR1"/>
    <property type="match status" value="1"/>
</dbReference>
<keyword evidence="10 12" id="KW-0413">Isomerase</keyword>
<name>A0ABM1N441_NICVS</name>
<dbReference type="InterPro" id="IPR051055">
    <property type="entry name" value="PIF1_helicase"/>
</dbReference>
<evidence type="ECO:0000256" key="8">
    <source>
        <dbReference type="ARBA" id="ARBA00023172"/>
    </source>
</evidence>
<dbReference type="Gene3D" id="3.40.50.300">
    <property type="entry name" value="P-loop containing nucleotide triphosphate hydrolases"/>
    <property type="match status" value="2"/>
</dbReference>
<evidence type="ECO:0000256" key="4">
    <source>
        <dbReference type="ARBA" id="ARBA00022806"/>
    </source>
</evidence>
<dbReference type="InterPro" id="IPR010285">
    <property type="entry name" value="DNA_helicase_pif1-like_DEAD"/>
</dbReference>
<dbReference type="Pfam" id="PF05970">
    <property type="entry name" value="PIF1"/>
    <property type="match status" value="1"/>
</dbReference>
<feature type="domain" description="AAA+ ATPase" evidence="14">
    <location>
        <begin position="202"/>
        <end position="404"/>
    </location>
</feature>
<keyword evidence="4 12" id="KW-0347">Helicase</keyword>
<keyword evidence="15" id="KW-1185">Reference proteome</keyword>
<gene>
    <name evidence="16" type="primary">LOC108566291</name>
    <name evidence="12" type="synonym">PIF1</name>
</gene>
<dbReference type="PANTHER" id="PTHR47642:SF7">
    <property type="entry name" value="ATP-DEPENDENT DNA HELICASE PIF1"/>
    <property type="match status" value="1"/>
</dbReference>
<evidence type="ECO:0000256" key="3">
    <source>
        <dbReference type="ARBA" id="ARBA00022801"/>
    </source>
</evidence>
<dbReference type="GeneID" id="108566291"/>
<dbReference type="InterPro" id="IPR048293">
    <property type="entry name" value="PIF1_RRM3_pfh1"/>
</dbReference>
<dbReference type="EC" id="5.6.2.3" evidence="12"/>
<evidence type="ECO:0000313" key="16">
    <source>
        <dbReference type="RefSeq" id="XP_017781591.1"/>
    </source>
</evidence>
<feature type="DNA-binding region" evidence="12">
    <location>
        <begin position="557"/>
        <end position="576"/>
    </location>
</feature>
<dbReference type="SMART" id="SM00382">
    <property type="entry name" value="AAA"/>
    <property type="match status" value="1"/>
</dbReference>
<comment type="subunit">
    <text evidence="12">Monomer.</text>
</comment>
<feature type="region of interest" description="Disordered" evidence="13">
    <location>
        <begin position="139"/>
        <end position="186"/>
    </location>
</feature>
<evidence type="ECO:0000259" key="14">
    <source>
        <dbReference type="SMART" id="SM00382"/>
    </source>
</evidence>
<keyword evidence="9 12" id="KW-0234">DNA repair</keyword>
<evidence type="ECO:0000256" key="9">
    <source>
        <dbReference type="ARBA" id="ARBA00023204"/>
    </source>
</evidence>
<keyword evidence="1 12" id="KW-0547">Nucleotide-binding</keyword>
<evidence type="ECO:0000256" key="6">
    <source>
        <dbReference type="ARBA" id="ARBA00023125"/>
    </source>
</evidence>
<keyword evidence="3 12" id="KW-0378">Hydrolase</keyword>
<comment type="similarity">
    <text evidence="12">Belongs to the helicase family. PIF1 subfamily.</text>
</comment>
<evidence type="ECO:0000256" key="7">
    <source>
        <dbReference type="ARBA" id="ARBA00023128"/>
    </source>
</evidence>
<evidence type="ECO:0000313" key="15">
    <source>
        <dbReference type="Proteomes" id="UP000695000"/>
    </source>
</evidence>
<evidence type="ECO:0000256" key="5">
    <source>
        <dbReference type="ARBA" id="ARBA00022840"/>
    </source>
</evidence>
<accession>A0ABM1N441</accession>
<proteinExistence type="inferred from homology"/>
<evidence type="ECO:0000256" key="10">
    <source>
        <dbReference type="ARBA" id="ARBA00023235"/>
    </source>
</evidence>
<feature type="binding site" evidence="12">
    <location>
        <begin position="210"/>
        <end position="217"/>
    </location>
    <ligand>
        <name>ATP</name>
        <dbReference type="ChEBI" id="CHEBI:30616"/>
    </ligand>
</feature>
<dbReference type="Proteomes" id="UP000695000">
    <property type="component" value="Unplaced"/>
</dbReference>